<keyword evidence="3 6" id="KW-0518">Myosin</keyword>
<dbReference type="Gene3D" id="1.10.10.820">
    <property type="match status" value="1"/>
</dbReference>
<evidence type="ECO:0000256" key="1">
    <source>
        <dbReference type="ARBA" id="ARBA00022741"/>
    </source>
</evidence>
<dbReference type="InParanoid" id="D2V147"/>
<dbReference type="InterPro" id="IPR010926">
    <property type="entry name" value="Myosin_TH1"/>
</dbReference>
<evidence type="ECO:0000259" key="8">
    <source>
        <dbReference type="PROSITE" id="PS51456"/>
    </source>
</evidence>
<evidence type="ECO:0000313" key="11">
    <source>
        <dbReference type="Proteomes" id="UP000006671"/>
    </source>
</evidence>
<dbReference type="GO" id="GO:0003774">
    <property type="term" value="F:cytoskeletal motor activity"/>
    <property type="evidence" value="ECO:0007669"/>
    <property type="project" value="UniProtKB-UniRule"/>
</dbReference>
<dbReference type="InterPro" id="IPR027417">
    <property type="entry name" value="P-loop_NTPase"/>
</dbReference>
<keyword evidence="2 6" id="KW-0067">ATP-binding</keyword>
<dbReference type="PROSITE" id="PS51757">
    <property type="entry name" value="TH1"/>
    <property type="match status" value="4"/>
</dbReference>
<feature type="binding site" evidence="6">
    <location>
        <begin position="176"/>
        <end position="183"/>
    </location>
    <ligand>
        <name>ATP</name>
        <dbReference type="ChEBI" id="CHEBI:30616"/>
    </ligand>
</feature>
<dbReference type="EMBL" id="GG738847">
    <property type="protein sequence ID" value="EFC49629.1"/>
    <property type="molecule type" value="Genomic_DNA"/>
</dbReference>
<evidence type="ECO:0000256" key="5">
    <source>
        <dbReference type="ARBA" id="ARBA00023203"/>
    </source>
</evidence>
<dbReference type="Pfam" id="PF00063">
    <property type="entry name" value="Myosin_head"/>
    <property type="match status" value="3"/>
</dbReference>
<dbReference type="VEuPathDB" id="AmoebaDB:NAEGRDRAFT_78120"/>
<evidence type="ECO:0000256" key="7">
    <source>
        <dbReference type="SAM" id="MobiDB-lite"/>
    </source>
</evidence>
<dbReference type="PRINTS" id="PR00193">
    <property type="entry name" value="MYOSINHEAVY"/>
</dbReference>
<dbReference type="Proteomes" id="UP000006671">
    <property type="component" value="Unassembled WGS sequence"/>
</dbReference>
<sequence>MCDDLTLLLSQSSMKSKKSEQMVVPQKTEITEIDLTNILANRYYQNEIYTCVGPAILSINPYKAVKGLYSNETKALFHSHIPYELAPHIYSLAEDAYRTLLEHATANKPTSTHVTRARPAITAVSSSSAHSKKMPPPPPPGKPINKEADLDDDTFIINDFSISDGIGVGQAIIIQGESGSGKTLASRIIMEYLAAVSISGLETQRIKDSILQSNPLLESFGNAKTLRNNNSSRFGKFTNLYFNFKGQLMGGELTTILLEKARVVKRRLGERNFHIFYQLLSDDYIRKQLNLGFPEEYNYLNNNVININEVDDKSEFETTKRAMDLLDMSVPEQMAVFKIVAAILQLGNITFTAIEDPEERKRRNIAPGVEACDVSNEASLKLVANTLQIDAEFLRRSMIIRVIKTVGSPMPIEQTQSVEQAEFNRDTLAKNIYERLFLWLVKRVNRALRVPDYEDFVAKKNSETYYNIGILDIYGFEIYDKNIGTGKIVDQDEASNQGKLKNGFEQLCINFVNEKIQSGVQRSIKKEQEDIQKEIYGDDFKPTLASTQERNKRFDSDAAIQMIAGKPISVFSLLDEESMFPNGNDVNYVQKMKTNIKHPYFKIPRIAEPTEFELEHFAALVKYNTADGWVDKNRDTLLAEMLYTMQNTKDHLLMALFPKNEQANDVLSKKPANAGTKLQQTTAEKFLRDVSKLMNQLSSCSLKHHHIRCIIPNYEGRADDFQKDVVNHQVRYLGILDTVLSRKADDLGSNVTGYSIKIPYDTFLERYKLLCPETFPYWETFITNKYGPVEEFTIEHKKEAVHQILSQEHIGMTNPQDFFLGRGNVLLASPVQLFQLDEMIREQKHEMARKIQNSFRRYRKKRAGKMEEMMKKAIKTTEPTKQKEAPEEIRIRHDGFRTSNFGETKKRVLITGSDRRNIFLLDTTSSSSEFEQLRKIAIRDIKKIYISPYSDNYMIFKLDMDEGDELVELDNKWEFLEEFNKLIESTASNFKGEHVPRVEVTKDISILNHQKDKNTGTQNLLVRFIPSAYNTKKTVTTECYADEFDNRLFIVNTFTQADIYNQRKLRRKASLYAKQDQNRDYLRMQNSELMQLLKKDYDDSKVLFSGVVSKYNKRFKKQDRIFMVTDKAIYNIDPSGGYLINRRVPIGQVTSVTVSPYTDNFFVVDHPDQDILSESAKKTEILESILESFQNATNQLLPVKVTTNYYINLAKKNTKRVAISWIIEPENQTQFSVSTLVPNTAGGADVHVVSEVDNDNDKSMNDLAVRQSFQRRSVRGKMVKNGDMDEVDLNDVFGGLKVRRKDSLLVWFQGDYLNFKDNPKFIEMVKKHDPEWNGQVLFSNLMTKVNKRFRTQPRKVVVTPNYIYTLDDEKLHFNRITPIKDLSGISLSTMRDAFFVVHCPTDHDLFASCKKKTELVSVICDAFKDKTGMDLPVHVEDKFVYKPSTDVKGVKTIEFRHDPTTKVPILTPTKLGCLIQVNNSDPEKVKQNLPTAKQQKPAATPQLKLYEGSDERGIQDKMDSIYTGRKGRNRRSLLREYLGDYLRLEGTQRMKKVFDRNGDTELIFSGQVLKYNKNFKKQHRLLVVTDKNVYNIDEQEFKIKRKIPLEEITGVSVSPFDDNVFVMHCPTSGDYLLEDEKKTEIISALQNARLRHLKQPLKINVDDQFNFAPNSSSTMPVTFISDDHCKDTWAENRANALVVHVKRQEPGVVLEAAYLYLNEESKPIEVKSTPILIKLKKRWTYKLQIRFYVNEYLAGCEFHEKIDTVSSRLEFVSKVVELEPKEERYVITLPERKVIYSLLSKTRVKCKLVDPSGKVLMAVRFVYDIQ</sequence>
<dbReference type="Gene3D" id="2.30.29.30">
    <property type="entry name" value="Pleckstrin-homology domain (PH domain)/Phosphotyrosine-binding domain (PTB)"/>
    <property type="match status" value="1"/>
</dbReference>
<keyword evidence="4 6" id="KW-0505">Motor protein</keyword>
<dbReference type="GO" id="GO:0016459">
    <property type="term" value="C:myosin complex"/>
    <property type="evidence" value="ECO:0007669"/>
    <property type="project" value="UniProtKB-KW"/>
</dbReference>
<dbReference type="GeneID" id="8856442"/>
<dbReference type="eggNOG" id="KOG0162">
    <property type="taxonomic scope" value="Eukaryota"/>
</dbReference>
<dbReference type="RefSeq" id="XP_002682373.1">
    <property type="nucleotide sequence ID" value="XM_002682327.1"/>
</dbReference>
<dbReference type="GO" id="GO:0003779">
    <property type="term" value="F:actin binding"/>
    <property type="evidence" value="ECO:0007669"/>
    <property type="project" value="UniProtKB-KW"/>
</dbReference>
<gene>
    <name evidence="10" type="ORF">NAEGRDRAFT_78120</name>
</gene>
<feature type="domain" description="Myosin motor" evidence="8">
    <location>
        <begin position="19"/>
        <end position="841"/>
    </location>
</feature>
<keyword evidence="11" id="KW-1185">Reference proteome</keyword>
<dbReference type="Gene3D" id="1.20.5.4820">
    <property type="match status" value="1"/>
</dbReference>
<name>D2V147_NAEGR</name>
<dbReference type="InterPro" id="IPR036961">
    <property type="entry name" value="Kinesin_motor_dom_sf"/>
</dbReference>
<reference evidence="10 11" key="1">
    <citation type="journal article" date="2010" name="Cell">
        <title>The genome of Naegleria gruberi illuminates early eukaryotic versatility.</title>
        <authorList>
            <person name="Fritz-Laylin L.K."/>
            <person name="Prochnik S.E."/>
            <person name="Ginger M.L."/>
            <person name="Dacks J.B."/>
            <person name="Carpenter M.L."/>
            <person name="Field M.C."/>
            <person name="Kuo A."/>
            <person name="Paredez A."/>
            <person name="Chapman J."/>
            <person name="Pham J."/>
            <person name="Shu S."/>
            <person name="Neupane R."/>
            <person name="Cipriano M."/>
            <person name="Mancuso J."/>
            <person name="Tu H."/>
            <person name="Salamov A."/>
            <person name="Lindquist E."/>
            <person name="Shapiro H."/>
            <person name="Lucas S."/>
            <person name="Grigoriev I.V."/>
            <person name="Cande W.Z."/>
            <person name="Fulton C."/>
            <person name="Rokhsar D.S."/>
            <person name="Dawson S.C."/>
        </authorList>
    </citation>
    <scope>NUCLEOTIDE SEQUENCE [LARGE SCALE GENOMIC DNA]</scope>
    <source>
        <strain evidence="10 11">NEG-M</strain>
    </source>
</reference>
<dbReference type="Gene3D" id="1.20.120.720">
    <property type="entry name" value="Myosin VI head, motor domain, U50 subdomain"/>
    <property type="match status" value="1"/>
</dbReference>
<dbReference type="GO" id="GO:0005524">
    <property type="term" value="F:ATP binding"/>
    <property type="evidence" value="ECO:0007669"/>
    <property type="project" value="UniProtKB-UniRule"/>
</dbReference>
<feature type="domain" description="TH1" evidence="9">
    <location>
        <begin position="1526"/>
        <end position="1703"/>
    </location>
</feature>
<comment type="similarity">
    <text evidence="6">Belongs to the TRAFAC class myosin-kinesin ATPase superfamily. Myosin family.</text>
</comment>
<organism evidence="11">
    <name type="scientific">Naegleria gruberi</name>
    <name type="common">Amoeba</name>
    <dbReference type="NCBI Taxonomy" id="5762"/>
    <lineage>
        <taxon>Eukaryota</taxon>
        <taxon>Discoba</taxon>
        <taxon>Heterolobosea</taxon>
        <taxon>Tetramitia</taxon>
        <taxon>Eutetramitia</taxon>
        <taxon>Vahlkampfiidae</taxon>
        <taxon>Naegleria</taxon>
    </lineage>
</organism>
<feature type="region of interest" description="Disordered" evidence="7">
    <location>
        <begin position="108"/>
        <end position="148"/>
    </location>
</feature>
<evidence type="ECO:0000256" key="3">
    <source>
        <dbReference type="ARBA" id="ARBA00023123"/>
    </source>
</evidence>
<dbReference type="CDD" id="cd00124">
    <property type="entry name" value="MYSc"/>
    <property type="match status" value="1"/>
</dbReference>
<dbReference type="InterPro" id="IPR011993">
    <property type="entry name" value="PH-like_dom_sf"/>
</dbReference>
<evidence type="ECO:0000313" key="10">
    <source>
        <dbReference type="EMBL" id="EFC49629.1"/>
    </source>
</evidence>
<dbReference type="SUPFAM" id="SSF52540">
    <property type="entry name" value="P-loop containing nucleoside triphosphate hydrolases"/>
    <property type="match status" value="2"/>
</dbReference>
<dbReference type="Gene3D" id="3.40.850.10">
    <property type="entry name" value="Kinesin motor domain"/>
    <property type="match status" value="2"/>
</dbReference>
<keyword evidence="5 6" id="KW-0009">Actin-binding</keyword>
<feature type="domain" description="TH1" evidence="9">
    <location>
        <begin position="847"/>
        <end position="1053"/>
    </location>
</feature>
<dbReference type="KEGG" id="ngr:NAEGRDRAFT_78120"/>
<evidence type="ECO:0000256" key="2">
    <source>
        <dbReference type="ARBA" id="ARBA00022840"/>
    </source>
</evidence>
<feature type="domain" description="TH1" evidence="9">
    <location>
        <begin position="1297"/>
        <end position="1480"/>
    </location>
</feature>
<dbReference type="Pfam" id="PF06017">
    <property type="entry name" value="Myosin_TH1"/>
    <property type="match status" value="4"/>
</dbReference>
<protein>
    <submittedName>
        <fullName evidence="10">Myosin</fullName>
    </submittedName>
</protein>
<evidence type="ECO:0000256" key="4">
    <source>
        <dbReference type="ARBA" id="ARBA00023175"/>
    </source>
</evidence>
<dbReference type="Gene3D" id="1.20.58.530">
    <property type="match status" value="1"/>
</dbReference>
<dbReference type="InterPro" id="IPR001609">
    <property type="entry name" value="Myosin_head_motor_dom-like"/>
</dbReference>
<evidence type="ECO:0000256" key="6">
    <source>
        <dbReference type="PROSITE-ProRule" id="PRU00782"/>
    </source>
</evidence>
<evidence type="ECO:0000259" key="9">
    <source>
        <dbReference type="PROSITE" id="PS51757"/>
    </source>
</evidence>
<accession>D2V147</accession>
<dbReference type="OrthoDB" id="10258515at2759"/>
<proteinExistence type="inferred from homology"/>
<dbReference type="FunFam" id="1.10.10.820:FF:000001">
    <property type="entry name" value="Myosin heavy chain"/>
    <property type="match status" value="1"/>
</dbReference>
<dbReference type="STRING" id="5762.D2V147"/>
<keyword evidence="1 6" id="KW-0547">Nucleotide-binding</keyword>
<feature type="domain" description="TH1" evidence="9">
    <location>
        <begin position="1066"/>
        <end position="1250"/>
    </location>
</feature>
<dbReference type="SMART" id="SM00242">
    <property type="entry name" value="MYSc"/>
    <property type="match status" value="1"/>
</dbReference>
<dbReference type="PROSITE" id="PS51456">
    <property type="entry name" value="MYOSIN_MOTOR"/>
    <property type="match status" value="1"/>
</dbReference>
<comment type="caution">
    <text evidence="6">Lacks conserved residue(s) required for the propagation of feature annotation.</text>
</comment>
<dbReference type="PANTHER" id="PTHR13140">
    <property type="entry name" value="MYOSIN"/>
    <property type="match status" value="1"/>
</dbReference>
<dbReference type="SMR" id="D2V147"/>